<evidence type="ECO:0000256" key="6">
    <source>
        <dbReference type="ARBA" id="ARBA00023163"/>
    </source>
</evidence>
<proteinExistence type="inferred from homology"/>
<dbReference type="EMBL" id="SZYD01000548">
    <property type="protein sequence ID" value="KAD1716242.1"/>
    <property type="molecule type" value="Genomic_DNA"/>
</dbReference>
<reference evidence="11 12" key="1">
    <citation type="submission" date="2019-05" db="EMBL/GenBank/DDBJ databases">
        <title>Mikania micrantha, genome provides insights into the molecular mechanism of rapid growth.</title>
        <authorList>
            <person name="Liu B."/>
        </authorList>
    </citation>
    <scope>NUCLEOTIDE SEQUENCE [LARGE SCALE GENOMIC DNA]</scope>
    <source>
        <strain evidence="11">NLD-2019</strain>
        <tissue evidence="11">Leaf</tissue>
    </source>
</reference>
<keyword evidence="6" id="KW-0804">Transcription</keyword>
<evidence type="ECO:0000256" key="4">
    <source>
        <dbReference type="ARBA" id="ARBA00023125"/>
    </source>
</evidence>
<dbReference type="GO" id="GO:0043565">
    <property type="term" value="F:sequence-specific DNA binding"/>
    <property type="evidence" value="ECO:0007669"/>
    <property type="project" value="InterPro"/>
</dbReference>
<gene>
    <name evidence="11" type="ORF">E3N88_42400</name>
</gene>
<dbReference type="InterPro" id="IPR050762">
    <property type="entry name" value="HD-ZIP_Homeobox_LZ_Class_II"/>
</dbReference>
<evidence type="ECO:0000256" key="7">
    <source>
        <dbReference type="ARBA" id="ARBA00023242"/>
    </source>
</evidence>
<dbReference type="InterPro" id="IPR003106">
    <property type="entry name" value="Leu_zip_homeo"/>
</dbReference>
<evidence type="ECO:0000256" key="5">
    <source>
        <dbReference type="ARBA" id="ARBA00023155"/>
    </source>
</evidence>
<dbReference type="OrthoDB" id="6159439at2759"/>
<name>A0A5N6LIS4_9ASTR</name>
<dbReference type="PANTHER" id="PTHR45714">
    <property type="entry name" value="HOMEOBOX-LEUCINE ZIPPER PROTEIN HAT14"/>
    <property type="match status" value="1"/>
</dbReference>
<keyword evidence="12" id="KW-1185">Reference proteome</keyword>
<comment type="caution">
    <text evidence="11">The sequence shown here is derived from an EMBL/GenBank/DDBJ whole genome shotgun (WGS) entry which is preliminary data.</text>
</comment>
<dbReference type="Proteomes" id="UP000326396">
    <property type="component" value="Unassembled WGS sequence"/>
</dbReference>
<comment type="subcellular location">
    <subcellularLocation>
        <location evidence="1 8 9">Nucleus</location>
    </subcellularLocation>
</comment>
<feature type="domain" description="Homeobox" evidence="10">
    <location>
        <begin position="145"/>
        <end position="205"/>
    </location>
</feature>
<keyword evidence="5 8" id="KW-0371">Homeobox</keyword>
<accession>A0A5N6LIS4</accession>
<dbReference type="PROSITE" id="PS00027">
    <property type="entry name" value="HOMEOBOX_1"/>
    <property type="match status" value="1"/>
</dbReference>
<dbReference type="PROSITE" id="PS50071">
    <property type="entry name" value="HOMEOBOX_2"/>
    <property type="match status" value="1"/>
</dbReference>
<dbReference type="InterPro" id="IPR017970">
    <property type="entry name" value="Homeobox_CS"/>
</dbReference>
<dbReference type="Pfam" id="PF02183">
    <property type="entry name" value="HALZ"/>
    <property type="match status" value="1"/>
</dbReference>
<dbReference type="GO" id="GO:0005634">
    <property type="term" value="C:nucleus"/>
    <property type="evidence" value="ECO:0007669"/>
    <property type="project" value="UniProtKB-SubCell"/>
</dbReference>
<comment type="similarity">
    <text evidence="2">Belongs to the HD-ZIP homeobox family. Class II subfamily.</text>
</comment>
<dbReference type="PANTHER" id="PTHR45714:SF34">
    <property type="entry name" value="HOMEOBOX-LEUCINE ZIPPER PROTEIN HAT9"/>
    <property type="match status" value="1"/>
</dbReference>
<dbReference type="InterPro" id="IPR009057">
    <property type="entry name" value="Homeodomain-like_sf"/>
</dbReference>
<dbReference type="CDD" id="cd00086">
    <property type="entry name" value="homeodomain"/>
    <property type="match status" value="1"/>
</dbReference>
<keyword evidence="7 8" id="KW-0539">Nucleus</keyword>
<sequence>MAIKLLQNHDCDLDDEDSPRTIGISLEWQWEMKTYLEQEMEPRDGEDRRCHVKELGKYCLDLQHHDCGQDQDQYPHQPTNKSFIKLDQVHPSLILGLGRVQDPVNLIQEASNSYSITRTVSLFSNSTSAKRDIDDSGEENRGDLKGGARKKLKLTKKQSFVLEESFKQHSTLNPKEKQTLAKSLNLQPRQVEIWFQNRRARTKLKQNEVDCALLKKCYEALTSDNMRLKREIHQLKETKSRVLPELLYKQFPAAGTCPSCDRIGTASIDTTKTSKTLLVRATKSHSHFFS</sequence>
<dbReference type="SUPFAM" id="SSF46689">
    <property type="entry name" value="Homeodomain-like"/>
    <property type="match status" value="1"/>
</dbReference>
<evidence type="ECO:0000256" key="9">
    <source>
        <dbReference type="RuleBase" id="RU000682"/>
    </source>
</evidence>
<organism evidence="11 12">
    <name type="scientific">Mikania micrantha</name>
    <name type="common">bitter vine</name>
    <dbReference type="NCBI Taxonomy" id="192012"/>
    <lineage>
        <taxon>Eukaryota</taxon>
        <taxon>Viridiplantae</taxon>
        <taxon>Streptophyta</taxon>
        <taxon>Embryophyta</taxon>
        <taxon>Tracheophyta</taxon>
        <taxon>Spermatophyta</taxon>
        <taxon>Magnoliopsida</taxon>
        <taxon>eudicotyledons</taxon>
        <taxon>Gunneridae</taxon>
        <taxon>Pentapetalae</taxon>
        <taxon>asterids</taxon>
        <taxon>campanulids</taxon>
        <taxon>Asterales</taxon>
        <taxon>Asteraceae</taxon>
        <taxon>Asteroideae</taxon>
        <taxon>Heliantheae alliance</taxon>
        <taxon>Eupatorieae</taxon>
        <taxon>Mikania</taxon>
    </lineage>
</organism>
<feature type="DNA-binding region" description="Homeobox" evidence="8">
    <location>
        <begin position="147"/>
        <end position="206"/>
    </location>
</feature>
<dbReference type="Gene3D" id="1.10.10.60">
    <property type="entry name" value="Homeodomain-like"/>
    <property type="match status" value="1"/>
</dbReference>
<dbReference type="SMART" id="SM00389">
    <property type="entry name" value="HOX"/>
    <property type="match status" value="1"/>
</dbReference>
<evidence type="ECO:0000256" key="1">
    <source>
        <dbReference type="ARBA" id="ARBA00004123"/>
    </source>
</evidence>
<keyword evidence="4 8" id="KW-0238">DNA-binding</keyword>
<keyword evidence="3" id="KW-0805">Transcription regulation</keyword>
<dbReference type="Pfam" id="PF00046">
    <property type="entry name" value="Homeodomain"/>
    <property type="match status" value="1"/>
</dbReference>
<dbReference type="GO" id="GO:0000981">
    <property type="term" value="F:DNA-binding transcription factor activity, RNA polymerase II-specific"/>
    <property type="evidence" value="ECO:0007669"/>
    <property type="project" value="InterPro"/>
</dbReference>
<evidence type="ECO:0000313" key="11">
    <source>
        <dbReference type="EMBL" id="KAD1716242.1"/>
    </source>
</evidence>
<protein>
    <recommendedName>
        <fullName evidence="10">Homeobox domain-containing protein</fullName>
    </recommendedName>
</protein>
<evidence type="ECO:0000256" key="2">
    <source>
        <dbReference type="ARBA" id="ARBA00006074"/>
    </source>
</evidence>
<dbReference type="AlphaFoldDB" id="A0A5N6LIS4"/>
<evidence type="ECO:0000313" key="12">
    <source>
        <dbReference type="Proteomes" id="UP000326396"/>
    </source>
</evidence>
<evidence type="ECO:0000256" key="8">
    <source>
        <dbReference type="PROSITE-ProRule" id="PRU00108"/>
    </source>
</evidence>
<evidence type="ECO:0000256" key="3">
    <source>
        <dbReference type="ARBA" id="ARBA00023015"/>
    </source>
</evidence>
<dbReference type="SMART" id="SM00340">
    <property type="entry name" value="HALZ"/>
    <property type="match status" value="1"/>
</dbReference>
<dbReference type="InterPro" id="IPR001356">
    <property type="entry name" value="HD"/>
</dbReference>
<evidence type="ECO:0000259" key="10">
    <source>
        <dbReference type="PROSITE" id="PS50071"/>
    </source>
</evidence>